<accession>A0AAN9C0U3</accession>
<protein>
    <submittedName>
        <fullName evidence="1">Uncharacterized protein</fullName>
    </submittedName>
</protein>
<comment type="caution">
    <text evidence="1">The sequence shown here is derived from an EMBL/GenBank/DDBJ whole genome shotgun (WGS) entry which is preliminary data.</text>
</comment>
<dbReference type="Proteomes" id="UP001374579">
    <property type="component" value="Unassembled WGS sequence"/>
</dbReference>
<name>A0AAN9C0U3_9CAEN</name>
<evidence type="ECO:0000313" key="1">
    <source>
        <dbReference type="EMBL" id="KAK7115272.1"/>
    </source>
</evidence>
<keyword evidence="2" id="KW-1185">Reference proteome</keyword>
<evidence type="ECO:0000313" key="2">
    <source>
        <dbReference type="Proteomes" id="UP001374579"/>
    </source>
</evidence>
<sequence length="70" mass="7748">MLSSSVIDIANCVESTYGSHNRTAVALASFEASENQVNKMNFSRKTNYLLWSMSDILRQLLDNIAVAFCG</sequence>
<gene>
    <name evidence="1" type="ORF">V1264_001174</name>
</gene>
<dbReference type="EMBL" id="JBAMIC010000001">
    <property type="protein sequence ID" value="KAK7115272.1"/>
    <property type="molecule type" value="Genomic_DNA"/>
</dbReference>
<proteinExistence type="predicted"/>
<reference evidence="1 2" key="1">
    <citation type="submission" date="2024-02" db="EMBL/GenBank/DDBJ databases">
        <title>Chromosome-scale genome assembly of the rough periwinkle Littorina saxatilis.</title>
        <authorList>
            <person name="De Jode A."/>
            <person name="Faria R."/>
            <person name="Formenti G."/>
            <person name="Sims Y."/>
            <person name="Smith T.P."/>
            <person name="Tracey A."/>
            <person name="Wood J.M.D."/>
            <person name="Zagrodzka Z.B."/>
            <person name="Johannesson K."/>
            <person name="Butlin R.K."/>
            <person name="Leder E.H."/>
        </authorList>
    </citation>
    <scope>NUCLEOTIDE SEQUENCE [LARGE SCALE GENOMIC DNA]</scope>
    <source>
        <strain evidence="1">Snail1</strain>
        <tissue evidence="1">Muscle</tissue>
    </source>
</reference>
<organism evidence="1 2">
    <name type="scientific">Littorina saxatilis</name>
    <dbReference type="NCBI Taxonomy" id="31220"/>
    <lineage>
        <taxon>Eukaryota</taxon>
        <taxon>Metazoa</taxon>
        <taxon>Spiralia</taxon>
        <taxon>Lophotrochozoa</taxon>
        <taxon>Mollusca</taxon>
        <taxon>Gastropoda</taxon>
        <taxon>Caenogastropoda</taxon>
        <taxon>Littorinimorpha</taxon>
        <taxon>Littorinoidea</taxon>
        <taxon>Littorinidae</taxon>
        <taxon>Littorina</taxon>
    </lineage>
</organism>
<dbReference type="AlphaFoldDB" id="A0AAN9C0U3"/>